<reference evidence="2" key="1">
    <citation type="journal article" date="2019" name="Int. J. Syst. Evol. Microbiol.">
        <title>The Global Catalogue of Microorganisms (GCM) 10K type strain sequencing project: providing services to taxonomists for standard genome sequencing and annotation.</title>
        <authorList>
            <consortium name="The Broad Institute Genomics Platform"/>
            <consortium name="The Broad Institute Genome Sequencing Center for Infectious Disease"/>
            <person name="Wu L."/>
            <person name="Ma J."/>
        </authorList>
    </citation>
    <scope>NUCLEOTIDE SEQUENCE [LARGE SCALE GENOMIC DNA]</scope>
    <source>
        <strain evidence="2">NBRC 103632</strain>
    </source>
</reference>
<name>A0AA37WQC4_9HYPH</name>
<accession>A0AA37WQC4</accession>
<keyword evidence="2" id="KW-1185">Reference proteome</keyword>
<evidence type="ECO:0000313" key="2">
    <source>
        <dbReference type="Proteomes" id="UP001157440"/>
    </source>
</evidence>
<comment type="caution">
    <text evidence="1">The sequence shown here is derived from an EMBL/GenBank/DDBJ whole genome shotgun (WGS) entry which is preliminary data.</text>
</comment>
<dbReference type="AlphaFoldDB" id="A0AA37WQC4"/>
<sequence>MDLLSMDMGNASRSRTPNPLGSVAEPGLYFDVLDLQAAVAASVEGGHRVVRLAGRVADFVRDDVALAGPSMGFRAKPRGDLVG</sequence>
<proteinExistence type="predicted"/>
<protein>
    <submittedName>
        <fullName evidence="1">Uncharacterized protein</fullName>
    </submittedName>
</protein>
<gene>
    <name evidence="1" type="ORF">GCM10007890_10830</name>
</gene>
<evidence type="ECO:0000313" key="1">
    <source>
        <dbReference type="EMBL" id="GLS69071.1"/>
    </source>
</evidence>
<organism evidence="1 2">
    <name type="scientific">Methylobacterium tardum</name>
    <dbReference type="NCBI Taxonomy" id="374432"/>
    <lineage>
        <taxon>Bacteria</taxon>
        <taxon>Pseudomonadati</taxon>
        <taxon>Pseudomonadota</taxon>
        <taxon>Alphaproteobacteria</taxon>
        <taxon>Hyphomicrobiales</taxon>
        <taxon>Methylobacteriaceae</taxon>
        <taxon>Methylobacterium</taxon>
    </lineage>
</organism>
<dbReference type="Proteomes" id="UP001157440">
    <property type="component" value="Unassembled WGS sequence"/>
</dbReference>
<dbReference type="EMBL" id="BSPL01000010">
    <property type="protein sequence ID" value="GLS69071.1"/>
    <property type="molecule type" value="Genomic_DNA"/>
</dbReference>